<gene>
    <name evidence="2" type="ORF">PM001_LOCUS23031</name>
</gene>
<feature type="region of interest" description="Disordered" evidence="1">
    <location>
        <begin position="1"/>
        <end position="70"/>
    </location>
</feature>
<evidence type="ECO:0000313" key="3">
    <source>
        <dbReference type="Proteomes" id="UP001162060"/>
    </source>
</evidence>
<feature type="compositionally biased region" description="Basic residues" evidence="1">
    <location>
        <begin position="61"/>
        <end position="70"/>
    </location>
</feature>
<dbReference type="AlphaFoldDB" id="A0AAV1UTH5"/>
<name>A0AAV1UTH5_9STRA</name>
<reference evidence="2" key="1">
    <citation type="submission" date="2024-01" db="EMBL/GenBank/DDBJ databases">
        <authorList>
            <person name="Webb A."/>
        </authorList>
    </citation>
    <scope>NUCLEOTIDE SEQUENCE</scope>
    <source>
        <strain evidence="2">Pm1</strain>
    </source>
</reference>
<sequence length="70" mass="7984">MVRMPRSSGGSGFYRESLSEEAKINAETGIEASEKERSWQTHEDKGSPDRQSFGKGFDDKKKKRKIDFTI</sequence>
<dbReference type="EMBL" id="CAKLBY020000228">
    <property type="protein sequence ID" value="CAK7937881.1"/>
    <property type="molecule type" value="Genomic_DNA"/>
</dbReference>
<evidence type="ECO:0000256" key="1">
    <source>
        <dbReference type="SAM" id="MobiDB-lite"/>
    </source>
</evidence>
<evidence type="ECO:0000313" key="2">
    <source>
        <dbReference type="EMBL" id="CAK7937881.1"/>
    </source>
</evidence>
<organism evidence="2 3">
    <name type="scientific">Peronospora matthiolae</name>
    <dbReference type="NCBI Taxonomy" id="2874970"/>
    <lineage>
        <taxon>Eukaryota</taxon>
        <taxon>Sar</taxon>
        <taxon>Stramenopiles</taxon>
        <taxon>Oomycota</taxon>
        <taxon>Peronosporomycetes</taxon>
        <taxon>Peronosporales</taxon>
        <taxon>Peronosporaceae</taxon>
        <taxon>Peronospora</taxon>
    </lineage>
</organism>
<proteinExistence type="predicted"/>
<comment type="caution">
    <text evidence="2">The sequence shown here is derived from an EMBL/GenBank/DDBJ whole genome shotgun (WGS) entry which is preliminary data.</text>
</comment>
<feature type="compositionally biased region" description="Basic and acidic residues" evidence="1">
    <location>
        <begin position="32"/>
        <end position="48"/>
    </location>
</feature>
<dbReference type="Proteomes" id="UP001162060">
    <property type="component" value="Unassembled WGS sequence"/>
</dbReference>
<accession>A0AAV1UTH5</accession>
<protein>
    <submittedName>
        <fullName evidence="2">Uncharacterized protein</fullName>
    </submittedName>
</protein>